<organism evidence="3 4">
    <name type="scientific">Oceanobacillus luteolus</name>
    <dbReference type="NCBI Taxonomy" id="1274358"/>
    <lineage>
        <taxon>Bacteria</taxon>
        <taxon>Bacillati</taxon>
        <taxon>Bacillota</taxon>
        <taxon>Bacilli</taxon>
        <taxon>Bacillales</taxon>
        <taxon>Bacillaceae</taxon>
        <taxon>Oceanobacillus</taxon>
    </lineage>
</organism>
<gene>
    <name evidence="3" type="ORF">ACFSBH_12135</name>
</gene>
<feature type="signal peptide" evidence="1">
    <location>
        <begin position="1"/>
        <end position="24"/>
    </location>
</feature>
<dbReference type="EMBL" id="JBHUDE010000063">
    <property type="protein sequence ID" value="MFD1608408.1"/>
    <property type="molecule type" value="Genomic_DNA"/>
</dbReference>
<keyword evidence="4" id="KW-1185">Reference proteome</keyword>
<sequence length="186" mass="20563">MKKVLVTGIVTAGILLGGASIIGAATNNGNEAIQAESVAKTANVSQEKSLLSIDQVKEIALSEQDGHIDDIELENEDGFVYYEVEIENGEAEYDIYIEAYTGEIFRVEADDNDNDSKEKETMKNIISADEAKKIAMDQVGGKVVELELDEDDNRYEYEIELETNRGEVEMVIDALTGEILEIDFED</sequence>
<dbReference type="Gene3D" id="3.10.450.40">
    <property type="match status" value="2"/>
</dbReference>
<feature type="domain" description="PepSY" evidence="2">
    <location>
        <begin position="51"/>
        <end position="108"/>
    </location>
</feature>
<dbReference type="InterPro" id="IPR025711">
    <property type="entry name" value="PepSY"/>
</dbReference>
<feature type="domain" description="PepSY" evidence="2">
    <location>
        <begin position="126"/>
        <end position="182"/>
    </location>
</feature>
<evidence type="ECO:0000313" key="4">
    <source>
        <dbReference type="Proteomes" id="UP001597221"/>
    </source>
</evidence>
<proteinExistence type="predicted"/>
<reference evidence="4" key="1">
    <citation type="journal article" date="2019" name="Int. J. Syst. Evol. Microbiol.">
        <title>The Global Catalogue of Microorganisms (GCM) 10K type strain sequencing project: providing services to taxonomists for standard genome sequencing and annotation.</title>
        <authorList>
            <consortium name="The Broad Institute Genomics Platform"/>
            <consortium name="The Broad Institute Genome Sequencing Center for Infectious Disease"/>
            <person name="Wu L."/>
            <person name="Ma J."/>
        </authorList>
    </citation>
    <scope>NUCLEOTIDE SEQUENCE [LARGE SCALE GENOMIC DNA]</scope>
    <source>
        <strain evidence="4">CGMCC 1.12376</strain>
    </source>
</reference>
<feature type="chain" id="PRO_5046558456" evidence="1">
    <location>
        <begin position="25"/>
        <end position="186"/>
    </location>
</feature>
<evidence type="ECO:0000313" key="3">
    <source>
        <dbReference type="EMBL" id="MFD1608408.1"/>
    </source>
</evidence>
<dbReference type="Proteomes" id="UP001597221">
    <property type="component" value="Unassembled WGS sequence"/>
</dbReference>
<evidence type="ECO:0000256" key="1">
    <source>
        <dbReference type="SAM" id="SignalP"/>
    </source>
</evidence>
<dbReference type="RefSeq" id="WP_379597737.1">
    <property type="nucleotide sequence ID" value="NZ_JBHUDE010000063.1"/>
</dbReference>
<dbReference type="Pfam" id="PF03413">
    <property type="entry name" value="PepSY"/>
    <property type="match status" value="2"/>
</dbReference>
<protein>
    <submittedName>
        <fullName evidence="3">PepSY domain-containing protein</fullName>
    </submittedName>
</protein>
<comment type="caution">
    <text evidence="3">The sequence shown here is derived from an EMBL/GenBank/DDBJ whole genome shotgun (WGS) entry which is preliminary data.</text>
</comment>
<evidence type="ECO:0000259" key="2">
    <source>
        <dbReference type="Pfam" id="PF03413"/>
    </source>
</evidence>
<name>A0ABW4HRY3_9BACI</name>
<accession>A0ABW4HRY3</accession>
<keyword evidence="1" id="KW-0732">Signal</keyword>